<protein>
    <submittedName>
        <fullName evidence="2">Quinol monooxygenase</fullName>
        <ecNumber evidence="2">1.-.-.-</ecNumber>
    </submittedName>
</protein>
<keyword evidence="2" id="KW-0560">Oxidoreductase</keyword>
<feature type="domain" description="ABM" evidence="1">
    <location>
        <begin position="3"/>
        <end position="92"/>
    </location>
</feature>
<sequence length="97" mass="10450">MAVGVIATLKIQEGKNADFEEAFLGLAAKVKANEAGCNFYELHVSKSDPQEYKVLEQYASEADLAAHGQTDYFKEANMAMASLVAAAPHVEVLDSVE</sequence>
<dbReference type="Gene3D" id="3.30.70.100">
    <property type="match status" value="1"/>
</dbReference>
<evidence type="ECO:0000313" key="2">
    <source>
        <dbReference type="EMBL" id="WOJ96330.1"/>
    </source>
</evidence>
<name>A0ABZ0ID72_9GAMM</name>
<dbReference type="GO" id="GO:0004497">
    <property type="term" value="F:monooxygenase activity"/>
    <property type="evidence" value="ECO:0007669"/>
    <property type="project" value="UniProtKB-KW"/>
</dbReference>
<keyword evidence="3" id="KW-1185">Reference proteome</keyword>
<dbReference type="Pfam" id="PF03992">
    <property type="entry name" value="ABM"/>
    <property type="match status" value="1"/>
</dbReference>
<dbReference type="Proteomes" id="UP001626549">
    <property type="component" value="Chromosome"/>
</dbReference>
<reference evidence="2 3" key="1">
    <citation type="submission" date="2023-10" db="EMBL/GenBank/DDBJ databases">
        <title>Two novel species belonging to the OM43/NOR5 clade.</title>
        <authorList>
            <person name="Park M."/>
        </authorList>
    </citation>
    <scope>NUCLEOTIDE SEQUENCE [LARGE SCALE GENOMIC DNA]</scope>
    <source>
        <strain evidence="2 3">IMCC45268</strain>
    </source>
</reference>
<evidence type="ECO:0000259" key="1">
    <source>
        <dbReference type="PROSITE" id="PS51725"/>
    </source>
</evidence>
<dbReference type="EMBL" id="CP136865">
    <property type="protein sequence ID" value="WOJ96330.1"/>
    <property type="molecule type" value="Genomic_DNA"/>
</dbReference>
<dbReference type="SUPFAM" id="SSF54909">
    <property type="entry name" value="Dimeric alpha+beta barrel"/>
    <property type="match status" value="1"/>
</dbReference>
<dbReference type="InterPro" id="IPR050744">
    <property type="entry name" value="AI-2_Isomerase_LsrG"/>
</dbReference>
<dbReference type="InterPro" id="IPR007138">
    <property type="entry name" value="ABM_dom"/>
</dbReference>
<dbReference type="PANTHER" id="PTHR33336:SF15">
    <property type="entry name" value="ABM DOMAIN-CONTAINING PROTEIN"/>
    <property type="match status" value="1"/>
</dbReference>
<evidence type="ECO:0000313" key="3">
    <source>
        <dbReference type="Proteomes" id="UP001626549"/>
    </source>
</evidence>
<dbReference type="PROSITE" id="PS51725">
    <property type="entry name" value="ABM"/>
    <property type="match status" value="1"/>
</dbReference>
<gene>
    <name evidence="2" type="ORF">R0137_13885</name>
</gene>
<dbReference type="RefSeq" id="WP_407327010.1">
    <property type="nucleotide sequence ID" value="NZ_CP136865.1"/>
</dbReference>
<proteinExistence type="predicted"/>
<dbReference type="EC" id="1.-.-.-" evidence="2"/>
<keyword evidence="2" id="KW-0503">Monooxygenase</keyword>
<organism evidence="2 3">
    <name type="scientific">Congregibacter brevis</name>
    <dbReference type="NCBI Taxonomy" id="3081201"/>
    <lineage>
        <taxon>Bacteria</taxon>
        <taxon>Pseudomonadati</taxon>
        <taxon>Pseudomonadota</taxon>
        <taxon>Gammaproteobacteria</taxon>
        <taxon>Cellvibrionales</taxon>
        <taxon>Halieaceae</taxon>
        <taxon>Congregibacter</taxon>
    </lineage>
</organism>
<dbReference type="PANTHER" id="PTHR33336">
    <property type="entry name" value="QUINOL MONOOXYGENASE YGIN-RELATED"/>
    <property type="match status" value="1"/>
</dbReference>
<accession>A0ABZ0ID72</accession>
<dbReference type="InterPro" id="IPR011008">
    <property type="entry name" value="Dimeric_a/b-barrel"/>
</dbReference>